<dbReference type="Proteomes" id="UP000245910">
    <property type="component" value="Chromosome II"/>
</dbReference>
<evidence type="ECO:0000313" key="2">
    <source>
        <dbReference type="Proteomes" id="UP000245910"/>
    </source>
</evidence>
<accession>A0A2L2SSV4</accession>
<evidence type="ECO:0000313" key="1">
    <source>
        <dbReference type="EMBL" id="CEI60282.1"/>
    </source>
</evidence>
<organism evidence="1 2">
    <name type="scientific">Fusarium venenatum</name>
    <dbReference type="NCBI Taxonomy" id="56646"/>
    <lineage>
        <taxon>Eukaryota</taxon>
        <taxon>Fungi</taxon>
        <taxon>Dikarya</taxon>
        <taxon>Ascomycota</taxon>
        <taxon>Pezizomycotina</taxon>
        <taxon>Sordariomycetes</taxon>
        <taxon>Hypocreomycetidae</taxon>
        <taxon>Hypocreales</taxon>
        <taxon>Nectriaceae</taxon>
        <taxon>Fusarium</taxon>
    </lineage>
</organism>
<reference evidence="2" key="1">
    <citation type="submission" date="2014-10" db="EMBL/GenBank/DDBJ databases">
        <authorList>
            <person name="King R."/>
        </authorList>
    </citation>
    <scope>NUCLEOTIDE SEQUENCE [LARGE SCALE GENOMIC DNA]</scope>
    <source>
        <strain evidence="2">A3/5</strain>
    </source>
</reference>
<dbReference type="EMBL" id="LN649230">
    <property type="protein sequence ID" value="CEI60282.1"/>
    <property type="molecule type" value="Genomic_DNA"/>
</dbReference>
<keyword evidence="2" id="KW-1185">Reference proteome</keyword>
<proteinExistence type="predicted"/>
<protein>
    <submittedName>
        <fullName evidence="1">Uncharacterized protein</fullName>
    </submittedName>
</protein>
<name>A0A2L2SSV4_9HYPO</name>
<dbReference type="AlphaFoldDB" id="A0A2L2SSV4"/>
<sequence>MAISGSDPFTTLPAELRVHILISSGSLSTVSRHSKSARQHMMKWLNSQLPDPLTDNDGRLTSPDCLKDNGERLASQLIKLHDQMIFYIEDYITKATAYYPSREYLCLPQIHDAHGGRYLMFKGTKVVPQFDSARLTALEKSRFIKAFLMYTLTRKCDSVLYVYPKLRPRKVTKAEEEACFCIASYFRSLYGAIFAQCTDDAWLPSNPSATSLQSGLLFPDNFYFEPDAYAMDMGFFTSRFSSFRNSFSAKFERLGPDRAADFLRLDMAKEDERKALKARLQDIQANEQPPLRWDSYYDLFKSGLNYKNGCESFIFEQLPLNRHDGLAWKVGKQRAWLFFDDRRFYPEETIARPNLPSEAFLNEQPCKQAVIEGWFNNPGKERALRRSQRWHDELMNTDK</sequence>